<keyword evidence="13" id="KW-1185">Reference proteome</keyword>
<evidence type="ECO:0000256" key="8">
    <source>
        <dbReference type="ARBA" id="ARBA00037071"/>
    </source>
</evidence>
<reference evidence="12 13" key="1">
    <citation type="submission" date="2020-10" db="EMBL/GenBank/DDBJ databases">
        <title>Campylobacter and Helicobacter PacBio genomes.</title>
        <authorList>
            <person name="Lane C."/>
        </authorList>
    </citation>
    <scope>NUCLEOTIDE SEQUENCE [LARGE SCALE GENOMIC DNA]</scope>
    <source>
        <strain evidence="12 13">2016D-0074</strain>
    </source>
</reference>
<dbReference type="InterPro" id="IPR048261">
    <property type="entry name" value="SlpA/SlyD-like_ins_sf"/>
</dbReference>
<evidence type="ECO:0000256" key="2">
    <source>
        <dbReference type="ARBA" id="ARBA00004496"/>
    </source>
</evidence>
<evidence type="ECO:0000256" key="9">
    <source>
        <dbReference type="PROSITE-ProRule" id="PRU00277"/>
    </source>
</evidence>
<gene>
    <name evidence="12" type="ORF">IMC75_04185</name>
</gene>
<dbReference type="PANTHER" id="PTHR47861">
    <property type="entry name" value="FKBP-TYPE PEPTIDYL-PROLYL CIS-TRANS ISOMERASE SLYD"/>
    <property type="match status" value="1"/>
</dbReference>
<evidence type="ECO:0000313" key="12">
    <source>
        <dbReference type="EMBL" id="QOQ89664.1"/>
    </source>
</evidence>
<comment type="function">
    <text evidence="8">Also involved in hydrogenase metallocenter assembly, probably by participating in the nickel insertion step. This function in hydrogenase biosynthesis requires chaperone activity and the presence of the metal-binding domain, but not PPIase activity.</text>
</comment>
<evidence type="ECO:0000256" key="5">
    <source>
        <dbReference type="ARBA" id="ARBA00023110"/>
    </source>
</evidence>
<dbReference type="PROSITE" id="PS50059">
    <property type="entry name" value="FKBP_PPIASE"/>
    <property type="match status" value="1"/>
</dbReference>
<protein>
    <recommendedName>
        <fullName evidence="10">Peptidyl-prolyl cis-trans isomerase</fullName>
        <ecNumber evidence="10">5.2.1.8</ecNumber>
    </recommendedName>
</protein>
<comment type="similarity">
    <text evidence="3 10">Belongs to the FKBP-type PPIase family.</text>
</comment>
<dbReference type="Gene3D" id="3.10.50.40">
    <property type="match status" value="1"/>
</dbReference>
<dbReference type="InterPro" id="IPR046357">
    <property type="entry name" value="PPIase_dom_sf"/>
</dbReference>
<comment type="catalytic activity">
    <reaction evidence="1 9 10">
        <text>[protein]-peptidylproline (omega=180) = [protein]-peptidylproline (omega=0)</text>
        <dbReference type="Rhea" id="RHEA:16237"/>
        <dbReference type="Rhea" id="RHEA-COMP:10747"/>
        <dbReference type="Rhea" id="RHEA-COMP:10748"/>
        <dbReference type="ChEBI" id="CHEBI:83833"/>
        <dbReference type="ChEBI" id="CHEBI:83834"/>
        <dbReference type="EC" id="5.2.1.8"/>
    </reaction>
</comment>
<accession>A0ABX6TWZ5</accession>
<keyword evidence="4" id="KW-0963">Cytoplasm</keyword>
<dbReference type="Gene3D" id="2.40.10.330">
    <property type="match status" value="1"/>
</dbReference>
<dbReference type="EC" id="5.2.1.8" evidence="10"/>
<dbReference type="Pfam" id="PF00254">
    <property type="entry name" value="FKBP_C"/>
    <property type="match status" value="1"/>
</dbReference>
<dbReference type="EMBL" id="CP063079">
    <property type="protein sequence ID" value="QOQ89664.1"/>
    <property type="molecule type" value="Genomic_DNA"/>
</dbReference>
<keyword evidence="6" id="KW-0143">Chaperone</keyword>
<dbReference type="PANTHER" id="PTHR47861:SF3">
    <property type="entry name" value="FKBP-TYPE PEPTIDYL-PROLYL CIS-TRANS ISOMERASE SLYD"/>
    <property type="match status" value="1"/>
</dbReference>
<evidence type="ECO:0000259" key="11">
    <source>
        <dbReference type="PROSITE" id="PS50059"/>
    </source>
</evidence>
<dbReference type="InterPro" id="IPR001179">
    <property type="entry name" value="PPIase_FKBP_dom"/>
</dbReference>
<keyword evidence="7 9" id="KW-0413">Isomerase</keyword>
<feature type="domain" description="PPIase FKBP-type" evidence="11">
    <location>
        <begin position="6"/>
        <end position="81"/>
    </location>
</feature>
<organism evidence="12 13">
    <name type="scientific">Campylobacter peloridis</name>
    <dbReference type="NCBI Taxonomy" id="488546"/>
    <lineage>
        <taxon>Bacteria</taxon>
        <taxon>Pseudomonadati</taxon>
        <taxon>Campylobacterota</taxon>
        <taxon>Epsilonproteobacteria</taxon>
        <taxon>Campylobacterales</taxon>
        <taxon>Campylobacteraceae</taxon>
        <taxon>Campylobacter</taxon>
    </lineage>
</organism>
<evidence type="ECO:0000256" key="6">
    <source>
        <dbReference type="ARBA" id="ARBA00023186"/>
    </source>
</evidence>
<evidence type="ECO:0000256" key="10">
    <source>
        <dbReference type="RuleBase" id="RU003915"/>
    </source>
</evidence>
<evidence type="ECO:0000313" key="13">
    <source>
        <dbReference type="Proteomes" id="UP000595070"/>
    </source>
</evidence>
<keyword evidence="5 9" id="KW-0697">Rotamase</keyword>
<evidence type="ECO:0000256" key="7">
    <source>
        <dbReference type="ARBA" id="ARBA00023235"/>
    </source>
</evidence>
<dbReference type="GO" id="GO:0016853">
    <property type="term" value="F:isomerase activity"/>
    <property type="evidence" value="ECO:0007669"/>
    <property type="project" value="UniProtKB-KW"/>
</dbReference>
<evidence type="ECO:0000256" key="3">
    <source>
        <dbReference type="ARBA" id="ARBA00006577"/>
    </source>
</evidence>
<dbReference type="SUPFAM" id="SSF54534">
    <property type="entry name" value="FKBP-like"/>
    <property type="match status" value="1"/>
</dbReference>
<comment type="subcellular location">
    <subcellularLocation>
        <location evidence="2">Cytoplasm</location>
    </subcellularLocation>
</comment>
<evidence type="ECO:0000256" key="1">
    <source>
        <dbReference type="ARBA" id="ARBA00000971"/>
    </source>
</evidence>
<sequence length="194" mass="20534">MAIDKNSVVSMFYELKDANTNEVLESNIYAEPISFILGKGQILEGLEEEIQKLDAPCNADVVIKKEKALGEYDENAIQTLPKEQFAGIDLKVGMELFGEGEDGSTVRVIVKEIGENDVTIDYNHAYAGRDLLFSLNIVDVREASEDEILTGIIAGSKSCGCGGGGHHHDHGHGGGCCGGGGHGHGGGCCGGHHH</sequence>
<dbReference type="Proteomes" id="UP000595070">
    <property type="component" value="Chromosome"/>
</dbReference>
<proteinExistence type="inferred from homology"/>
<dbReference type="RefSeq" id="WP_044598230.1">
    <property type="nucleotide sequence ID" value="NZ_CP063079.1"/>
</dbReference>
<evidence type="ECO:0000256" key="4">
    <source>
        <dbReference type="ARBA" id="ARBA00022490"/>
    </source>
</evidence>
<name>A0ABX6TWZ5_9BACT</name>